<protein>
    <submittedName>
        <fullName evidence="1">Uncharacterized protein</fullName>
    </submittedName>
</protein>
<evidence type="ECO:0000313" key="1">
    <source>
        <dbReference type="EMBL" id="CAA9582152.1"/>
    </source>
</evidence>
<sequence length="121" mass="12631">MARLADRGLGSGRALLYELPTGTTTDLGTLPGYERSEVFGINDAGPVAGFARVTTPGGPLEPIRPFLSDHRDGTMTDLNDLIPAASGWVVTYALDINNAGEIVGQGMLGGERHVLLLTPVG</sequence>
<reference evidence="1" key="1">
    <citation type="submission" date="2020-02" db="EMBL/GenBank/DDBJ databases">
        <authorList>
            <person name="Meier V. D."/>
        </authorList>
    </citation>
    <scope>NUCLEOTIDE SEQUENCE</scope>
    <source>
        <strain evidence="1">AVDCRST_MAG19</strain>
    </source>
</reference>
<proteinExistence type="predicted"/>
<organism evidence="1">
    <name type="scientific">uncultured Thermomicrobiales bacterium</name>
    <dbReference type="NCBI Taxonomy" id="1645740"/>
    <lineage>
        <taxon>Bacteria</taxon>
        <taxon>Pseudomonadati</taxon>
        <taxon>Thermomicrobiota</taxon>
        <taxon>Thermomicrobia</taxon>
        <taxon>Thermomicrobiales</taxon>
        <taxon>environmental samples</taxon>
    </lineage>
</organism>
<dbReference type="AlphaFoldDB" id="A0A6J4VQH0"/>
<gene>
    <name evidence="1" type="ORF">AVDCRST_MAG19-4153</name>
</gene>
<accession>A0A6J4VQH0</accession>
<dbReference type="EMBL" id="CADCWL010000233">
    <property type="protein sequence ID" value="CAA9582152.1"/>
    <property type="molecule type" value="Genomic_DNA"/>
</dbReference>
<name>A0A6J4VQH0_9BACT</name>